<evidence type="ECO:0000256" key="5">
    <source>
        <dbReference type="SAM" id="MobiDB-lite"/>
    </source>
</evidence>
<dbReference type="PANTHER" id="PTHR43077">
    <property type="entry name" value="TRANSPORT PERMEASE YVFS-RELATED"/>
    <property type="match status" value="1"/>
</dbReference>
<dbReference type="Gene3D" id="3.40.1710.10">
    <property type="entry name" value="abc type-2 transporter like domain"/>
    <property type="match status" value="1"/>
</dbReference>
<evidence type="ECO:0000313" key="9">
    <source>
        <dbReference type="Proteomes" id="UP000029507"/>
    </source>
</evidence>
<keyword evidence="9" id="KW-1185">Reference proteome</keyword>
<dbReference type="InterPro" id="IPR051328">
    <property type="entry name" value="T7SS_ABC-Transporter"/>
</dbReference>
<evidence type="ECO:0000256" key="3">
    <source>
        <dbReference type="ARBA" id="ARBA00022989"/>
    </source>
</evidence>
<dbReference type="InterPro" id="IPR017501">
    <property type="entry name" value="Phage_infect_YhgE_C"/>
</dbReference>
<dbReference type="Pfam" id="PF12698">
    <property type="entry name" value="ABC2_membrane_3"/>
    <property type="match status" value="1"/>
</dbReference>
<keyword evidence="2 6" id="KW-0812">Transmembrane</keyword>
<dbReference type="KEGG" id="pste:PSTEL_08415"/>
<evidence type="ECO:0000313" key="8">
    <source>
        <dbReference type="EMBL" id="AIQ63114.1"/>
    </source>
</evidence>
<feature type="transmembrane region" description="Helical" evidence="6">
    <location>
        <begin position="525"/>
        <end position="543"/>
    </location>
</feature>
<keyword evidence="3 6" id="KW-1133">Transmembrane helix</keyword>
<dbReference type="NCBIfam" id="TIGR03062">
    <property type="entry name" value="pip_yhgE_Cterm"/>
    <property type="match status" value="1"/>
</dbReference>
<dbReference type="STRING" id="169760.PSTEL_08415"/>
<dbReference type="GO" id="GO:0016020">
    <property type="term" value="C:membrane"/>
    <property type="evidence" value="ECO:0007669"/>
    <property type="project" value="UniProtKB-SubCell"/>
</dbReference>
<evidence type="ECO:0000256" key="6">
    <source>
        <dbReference type="SAM" id="Phobius"/>
    </source>
</evidence>
<accession>A0A089N306</accession>
<keyword evidence="4 6" id="KW-0472">Membrane</keyword>
<dbReference type="AlphaFoldDB" id="A0A089N306"/>
<dbReference type="EMBL" id="CP009286">
    <property type="protein sequence ID" value="AIQ63114.1"/>
    <property type="molecule type" value="Genomic_DNA"/>
</dbReference>
<dbReference type="HOGENOM" id="CLU_004534_2_0_9"/>
<organism evidence="8 9">
    <name type="scientific">Paenibacillus stellifer</name>
    <dbReference type="NCBI Taxonomy" id="169760"/>
    <lineage>
        <taxon>Bacteria</taxon>
        <taxon>Bacillati</taxon>
        <taxon>Bacillota</taxon>
        <taxon>Bacilli</taxon>
        <taxon>Bacillales</taxon>
        <taxon>Paenibacillaceae</taxon>
        <taxon>Paenibacillus</taxon>
    </lineage>
</organism>
<gene>
    <name evidence="8" type="ORF">PSTEL_08415</name>
</gene>
<feature type="compositionally biased region" description="Low complexity" evidence="5">
    <location>
        <begin position="320"/>
        <end position="331"/>
    </location>
</feature>
<evidence type="ECO:0000259" key="7">
    <source>
        <dbReference type="Pfam" id="PF12698"/>
    </source>
</evidence>
<evidence type="ECO:0000256" key="1">
    <source>
        <dbReference type="ARBA" id="ARBA00004141"/>
    </source>
</evidence>
<protein>
    <recommendedName>
        <fullName evidence="7">ABC-2 type transporter transmembrane domain-containing protein</fullName>
    </recommendedName>
</protein>
<dbReference type="GO" id="GO:0140359">
    <property type="term" value="F:ABC-type transporter activity"/>
    <property type="evidence" value="ECO:0007669"/>
    <property type="project" value="InterPro"/>
</dbReference>
<evidence type="ECO:0000256" key="2">
    <source>
        <dbReference type="ARBA" id="ARBA00022692"/>
    </source>
</evidence>
<dbReference type="Proteomes" id="UP000029507">
    <property type="component" value="Chromosome"/>
</dbReference>
<feature type="transmembrane region" description="Helical" evidence="6">
    <location>
        <begin position="591"/>
        <end position="615"/>
    </location>
</feature>
<evidence type="ECO:0000256" key="4">
    <source>
        <dbReference type="ARBA" id="ARBA00023136"/>
    </source>
</evidence>
<dbReference type="NCBIfam" id="TIGR03061">
    <property type="entry name" value="pip_yhgE_Nterm"/>
    <property type="match status" value="1"/>
</dbReference>
<dbReference type="InterPro" id="IPR017500">
    <property type="entry name" value="Phage_infect_YhgE_N"/>
</dbReference>
<feature type="transmembrane region" description="Helical" evidence="6">
    <location>
        <begin position="564"/>
        <end position="585"/>
    </location>
</feature>
<comment type="subcellular location">
    <subcellularLocation>
        <location evidence="1">Membrane</location>
        <topology evidence="1">Multi-pass membrane protein</topology>
    </subcellularLocation>
</comment>
<name>A0A089N306_9BACL</name>
<sequence length="721" mass="77151">MSNIIQIYAGDWKRVFKAPMAALLIAALIVLPSVYDWVNVAAVWDPYNNTSGIPIAVASLDKGATARDMSFNIGDEVIKSLRTNTSLGWRFVSAQEAADGVRNGRYYASIVIPANFSARMAGMLEGRYIKPELIYTVNEKINAIAPKITAKGASSVTSQIDRNFTETVSMTVLSVLKRAGKEFQSELPVIRRVEQGLFTLEGRLPEIEKAGKTIIKLESKLPEMKRIAEAAAGLQAKLPDAERAASELLRLEERWPALEEIAGELPSLEDRLAQIGQASELVAELDQHFAKVSADLDEAESVLAATAAGIAEARKRLPEAESSGSEGTASGQNSGGQANQSEGAQGGASPTDVLDRASSSAEAGLAGLEELRPRIQAVQTVIHDAADSIARRQEELEPLLTEALPAIREGLPAAGEKIRAAAEFASKELPAAKEWPGVIASILPSAEQGLRRAAEISRDDLPGLENAVRRAASTVKQIKGEVNLDEIAQLLGGDIRTQSDFLADPVSLKEENLFPIPNYGSAMTPFYLVLSLWVGGTLMVALLKTGVPDRGKVYKPYQIFLGRLLTFLTVGLLQALTASLGNLYILHGYAAAKLMFVLFAMLVSLVFVTIVYALVSVFGNIGKGIAIVFMVLQFSSSGGTFPVSTAGPFFQMLNPFMPFTYAVGLMREAVGGIQPEAAASDALRLAAFAPIALVLGLALKKPLERYIRAAAEKAEASELIS</sequence>
<proteinExistence type="predicted"/>
<feature type="transmembrane region" description="Helical" evidence="6">
    <location>
        <begin position="627"/>
        <end position="650"/>
    </location>
</feature>
<dbReference type="OrthoDB" id="9811483at2"/>
<dbReference type="PANTHER" id="PTHR43077:SF10">
    <property type="entry name" value="TRANSPORT PERMEASE PROTEIN"/>
    <property type="match status" value="1"/>
</dbReference>
<feature type="transmembrane region" description="Helical" evidence="6">
    <location>
        <begin position="682"/>
        <end position="699"/>
    </location>
</feature>
<reference evidence="8 9" key="1">
    <citation type="submission" date="2014-08" db="EMBL/GenBank/DDBJ databases">
        <title>Comparative genomics of the Paenibacillus odorifer group.</title>
        <authorList>
            <person name="den Bakker H.C."/>
            <person name="Tsai Y.-C."/>
            <person name="Martin N."/>
            <person name="Korlach J."/>
            <person name="Wiedmann M."/>
        </authorList>
    </citation>
    <scope>NUCLEOTIDE SEQUENCE [LARGE SCALE GENOMIC DNA]</scope>
    <source>
        <strain evidence="8 9">DSM 14472</strain>
    </source>
</reference>
<dbReference type="InterPro" id="IPR013525">
    <property type="entry name" value="ABC2_TM"/>
</dbReference>
<feature type="region of interest" description="Disordered" evidence="5">
    <location>
        <begin position="316"/>
        <end position="360"/>
    </location>
</feature>
<dbReference type="RefSeq" id="WP_038694567.1">
    <property type="nucleotide sequence ID" value="NZ_CP009286.1"/>
</dbReference>
<feature type="domain" description="ABC-2 type transporter transmembrane" evidence="7">
    <location>
        <begin position="505"/>
        <end position="697"/>
    </location>
</feature>